<dbReference type="RefSeq" id="WP_192576426.1">
    <property type="nucleotide sequence ID" value="NZ_CABVOU010000021.1"/>
</dbReference>
<evidence type="ECO:0000313" key="1">
    <source>
        <dbReference type="EMBL" id="VVZ94659.1"/>
    </source>
</evidence>
<dbReference type="PANTHER" id="PTHR34496:SF10">
    <property type="entry name" value="GLCNAC TRANSFERASE"/>
    <property type="match status" value="1"/>
</dbReference>
<accession>A0A5K1I9X8</accession>
<protein>
    <submittedName>
        <fullName evidence="1">Glycosyltransferase (GlcNAc)</fullName>
    </submittedName>
</protein>
<sequence>MDLENRKSIFVSIAAFCDQNLMLTLRSLFERSSGKIDIHVGVFDQAFDNITPQLEEFHWQDNIRYLYINPIESKGVCWARNMIGGLYDGEDFYLQIDSHTLFKPDWDTFLIENLINLKNHSSLPVISTYPPPFEFDQHGNPVEKYTPSESIYSLRAREEGFARQDSHELKFMVAHEKGGDYSAGHHVAGGFIFTLGHFLEVIPYDPSFYFHGEEQGIALRAYTRGWDIFHPRHDQIPLLHLYKQKGVENSSHHWRKDIEEKRKIKWLERKATSELRLSDLINNNILSTGFGLGSVRTLDEFAHFSGIDYLSKTIHPSNARIITLSPAPPGSISS</sequence>
<dbReference type="Gene3D" id="3.90.550.10">
    <property type="entry name" value="Spore Coat Polysaccharide Biosynthesis Protein SpsA, Chain A"/>
    <property type="match status" value="1"/>
</dbReference>
<name>A0A5K1I9X8_9GAMM</name>
<dbReference type="InterPro" id="IPR021067">
    <property type="entry name" value="Glycosyltransferase"/>
</dbReference>
<reference evidence="1 2" key="1">
    <citation type="submission" date="2019-09" db="EMBL/GenBank/DDBJ databases">
        <authorList>
            <person name="Criscuolo A."/>
        </authorList>
    </citation>
    <scope>NUCLEOTIDE SEQUENCE [LARGE SCALE GENOMIC DNA]</scope>
    <source>
        <strain evidence="2">3(2)</strain>
    </source>
</reference>
<dbReference type="EMBL" id="CABVOU010000021">
    <property type="protein sequence ID" value="VVZ94659.1"/>
    <property type="molecule type" value="Genomic_DNA"/>
</dbReference>
<dbReference type="InterPro" id="IPR029044">
    <property type="entry name" value="Nucleotide-diphossugar_trans"/>
</dbReference>
<dbReference type="PANTHER" id="PTHR34496">
    <property type="entry name" value="GLCNAC TRANSFERASE-RELATED"/>
    <property type="match status" value="1"/>
</dbReference>
<organism evidence="1 2">
    <name type="scientific">Halomonas lysinitropha</name>
    <dbReference type="NCBI Taxonomy" id="2607506"/>
    <lineage>
        <taxon>Bacteria</taxon>
        <taxon>Pseudomonadati</taxon>
        <taxon>Pseudomonadota</taxon>
        <taxon>Gammaproteobacteria</taxon>
        <taxon>Oceanospirillales</taxon>
        <taxon>Halomonadaceae</taxon>
        <taxon>Halomonas</taxon>
    </lineage>
</organism>
<dbReference type="Pfam" id="PF11397">
    <property type="entry name" value="GlcNAc"/>
    <property type="match status" value="2"/>
</dbReference>
<dbReference type="Proteomes" id="UP000326725">
    <property type="component" value="Unassembled WGS sequence"/>
</dbReference>
<gene>
    <name evidence="1" type="ORF">HALO32_00714</name>
</gene>
<dbReference type="CDD" id="cd00761">
    <property type="entry name" value="Glyco_tranf_GTA_type"/>
    <property type="match status" value="1"/>
</dbReference>
<evidence type="ECO:0000313" key="2">
    <source>
        <dbReference type="Proteomes" id="UP000326725"/>
    </source>
</evidence>
<keyword evidence="2" id="KW-1185">Reference proteome</keyword>
<dbReference type="GO" id="GO:0016740">
    <property type="term" value="F:transferase activity"/>
    <property type="evidence" value="ECO:0007669"/>
    <property type="project" value="UniProtKB-KW"/>
</dbReference>
<dbReference type="AlphaFoldDB" id="A0A5K1I9X8"/>
<keyword evidence="1" id="KW-0808">Transferase</keyword>
<proteinExistence type="predicted"/>
<dbReference type="SUPFAM" id="SSF53448">
    <property type="entry name" value="Nucleotide-diphospho-sugar transferases"/>
    <property type="match status" value="1"/>
</dbReference>